<protein>
    <submittedName>
        <fullName evidence="5">Methyltransferase domain-containing protein</fullName>
    </submittedName>
</protein>
<feature type="domain" description="Methyltransferase type 11" evidence="4">
    <location>
        <begin position="41"/>
        <end position="132"/>
    </location>
</feature>
<name>A0A1G7MVK1_9BRAD</name>
<dbReference type="RefSeq" id="WP_092090021.1">
    <property type="nucleotide sequence ID" value="NZ_FMZW01000066.1"/>
</dbReference>
<dbReference type="Proteomes" id="UP000199245">
    <property type="component" value="Unassembled WGS sequence"/>
</dbReference>
<reference evidence="5 6" key="1">
    <citation type="submission" date="2016-10" db="EMBL/GenBank/DDBJ databases">
        <authorList>
            <person name="de Groot N.N."/>
        </authorList>
    </citation>
    <scope>NUCLEOTIDE SEQUENCE [LARGE SCALE GENOMIC DNA]</scope>
    <source>
        <strain evidence="5 6">R5</strain>
    </source>
</reference>
<sequence>MTLNPTAENYRVAVAAYEAGRPSYPAEIVAALPLAAARCLVDLGAGTGKFTRLLLQHLPAAARLIAVEPVAEMSARLAREAGVEVINTRADAINLDTGSVDLVTCAQAFHWFDNEASVAEIARLLHPGGTLALVWNNRDDRTPWVDALSVMIEGYAGDTPRQRTGRWRWILKDPRFVLEREIVQDHPHRMKRQDVFERIASTSYVANLPDAEKAALRDKTDNILREAGLGDADEVVFPYVTQLFLLKRA</sequence>
<dbReference type="Gene3D" id="3.40.50.150">
    <property type="entry name" value="Vaccinia Virus protein VP39"/>
    <property type="match status" value="1"/>
</dbReference>
<dbReference type="PANTHER" id="PTHR44942:SF4">
    <property type="entry name" value="METHYLTRANSFERASE TYPE 11 DOMAIN-CONTAINING PROTEIN"/>
    <property type="match status" value="1"/>
</dbReference>
<dbReference type="CDD" id="cd02440">
    <property type="entry name" value="AdoMet_MTases"/>
    <property type="match status" value="1"/>
</dbReference>
<keyword evidence="3 5" id="KW-0808">Transferase</keyword>
<dbReference type="Pfam" id="PF08241">
    <property type="entry name" value="Methyltransf_11"/>
    <property type="match status" value="1"/>
</dbReference>
<comment type="similarity">
    <text evidence="1">Belongs to the methyltransferase superfamily.</text>
</comment>
<evidence type="ECO:0000313" key="5">
    <source>
        <dbReference type="EMBL" id="SDF65762.1"/>
    </source>
</evidence>
<evidence type="ECO:0000256" key="1">
    <source>
        <dbReference type="ARBA" id="ARBA00008361"/>
    </source>
</evidence>
<accession>A0A1G7MVK1</accession>
<proteinExistence type="inferred from homology"/>
<dbReference type="InterPro" id="IPR013216">
    <property type="entry name" value="Methyltransf_11"/>
</dbReference>
<dbReference type="GO" id="GO:0032259">
    <property type="term" value="P:methylation"/>
    <property type="evidence" value="ECO:0007669"/>
    <property type="project" value="UniProtKB-KW"/>
</dbReference>
<evidence type="ECO:0000313" key="6">
    <source>
        <dbReference type="Proteomes" id="UP000199245"/>
    </source>
</evidence>
<dbReference type="GO" id="GO:0008757">
    <property type="term" value="F:S-adenosylmethionine-dependent methyltransferase activity"/>
    <property type="evidence" value="ECO:0007669"/>
    <property type="project" value="InterPro"/>
</dbReference>
<dbReference type="InterPro" id="IPR029063">
    <property type="entry name" value="SAM-dependent_MTases_sf"/>
</dbReference>
<dbReference type="AlphaFoldDB" id="A0A1G7MVK1"/>
<dbReference type="PANTHER" id="PTHR44942">
    <property type="entry name" value="METHYLTRANSF_11 DOMAIN-CONTAINING PROTEIN"/>
    <property type="match status" value="1"/>
</dbReference>
<organism evidence="5 6">
    <name type="scientific">Bradyrhizobium brasilense</name>
    <dbReference type="NCBI Taxonomy" id="1419277"/>
    <lineage>
        <taxon>Bacteria</taxon>
        <taxon>Pseudomonadati</taxon>
        <taxon>Pseudomonadota</taxon>
        <taxon>Alphaproteobacteria</taxon>
        <taxon>Hyphomicrobiales</taxon>
        <taxon>Nitrobacteraceae</taxon>
        <taxon>Bradyrhizobium</taxon>
    </lineage>
</organism>
<dbReference type="InterPro" id="IPR051052">
    <property type="entry name" value="Diverse_substrate_MTase"/>
</dbReference>
<evidence type="ECO:0000256" key="2">
    <source>
        <dbReference type="ARBA" id="ARBA00022603"/>
    </source>
</evidence>
<keyword evidence="2 5" id="KW-0489">Methyltransferase</keyword>
<evidence type="ECO:0000259" key="4">
    <source>
        <dbReference type="Pfam" id="PF08241"/>
    </source>
</evidence>
<dbReference type="SUPFAM" id="SSF53335">
    <property type="entry name" value="S-adenosyl-L-methionine-dependent methyltransferases"/>
    <property type="match status" value="1"/>
</dbReference>
<gene>
    <name evidence="5" type="ORF">SAMN05216337_106619</name>
</gene>
<evidence type="ECO:0000256" key="3">
    <source>
        <dbReference type="ARBA" id="ARBA00022679"/>
    </source>
</evidence>
<dbReference type="EMBL" id="FMZW01000066">
    <property type="protein sequence ID" value="SDF65762.1"/>
    <property type="molecule type" value="Genomic_DNA"/>
</dbReference>